<dbReference type="GO" id="GO:0008270">
    <property type="term" value="F:zinc ion binding"/>
    <property type="evidence" value="ECO:0007669"/>
    <property type="project" value="UniProtKB-KW"/>
</dbReference>
<dbReference type="PROSITE" id="PS50081">
    <property type="entry name" value="ZF_DAG_PE_2"/>
    <property type="match status" value="1"/>
</dbReference>
<dbReference type="KEGG" id="mcha:111006131"/>
<dbReference type="PANTHER" id="PTHR46477">
    <property type="entry name" value="CYSTEINE/HISTIDINE-RICH C1 DOMAIN FAMILY PROTEIN"/>
    <property type="match status" value="1"/>
</dbReference>
<dbReference type="PANTHER" id="PTHR46477:SF5">
    <property type="entry name" value="PHORBOL-ESTER_DAG-TYPE DOMAIN-CONTAINING PROTEIN"/>
    <property type="match status" value="1"/>
</dbReference>
<keyword evidence="4" id="KW-0862">Zinc</keyword>
<dbReference type="InterPro" id="IPR046349">
    <property type="entry name" value="C1-like_sf"/>
</dbReference>
<sequence>MVLSAPPHARPSIIVMSTFVDALMVAPQELPSNFVVEIEQHISDFAFFVELRPYTCDGGKEGSLERVTHTEMATGDRNSSHPEHLMESKEYNKPYTCNGCKELGFGFRYRCEKCDFDLHQLCMFPDTSLFAHEFFPGSTFEFLTTPTKRRQCDACGMNVNGFVYHCKKDDLNLHPCCGHLKEKLHIKLDDDKDEEMVLNLNKEMRGKCTWCKDDHGNGWSYMSECGKHHIHVACVTQTVLEKWKRREDSTKDHDSRQLPHN</sequence>
<dbReference type="InterPro" id="IPR002219">
    <property type="entry name" value="PKC_DAG/PE"/>
</dbReference>
<evidence type="ECO:0000256" key="2">
    <source>
        <dbReference type="ARBA" id="ARBA00022737"/>
    </source>
</evidence>
<gene>
    <name evidence="7" type="primary">LOC111006131</name>
</gene>
<protein>
    <submittedName>
        <fullName evidence="7">Uncharacterized protein LOC111006131</fullName>
    </submittedName>
</protein>
<evidence type="ECO:0000256" key="4">
    <source>
        <dbReference type="ARBA" id="ARBA00022833"/>
    </source>
</evidence>
<dbReference type="InterPro" id="IPR043145">
    <property type="entry name" value="Znf_ZZ_sf"/>
</dbReference>
<evidence type="ECO:0000259" key="5">
    <source>
        <dbReference type="PROSITE" id="PS50081"/>
    </source>
</evidence>
<evidence type="ECO:0000256" key="1">
    <source>
        <dbReference type="ARBA" id="ARBA00022723"/>
    </source>
</evidence>
<keyword evidence="3" id="KW-0863">Zinc-finger</keyword>
<organism evidence="6 7">
    <name type="scientific">Momordica charantia</name>
    <name type="common">Bitter gourd</name>
    <name type="synonym">Balsam pear</name>
    <dbReference type="NCBI Taxonomy" id="3673"/>
    <lineage>
        <taxon>Eukaryota</taxon>
        <taxon>Viridiplantae</taxon>
        <taxon>Streptophyta</taxon>
        <taxon>Embryophyta</taxon>
        <taxon>Tracheophyta</taxon>
        <taxon>Spermatophyta</taxon>
        <taxon>Magnoliopsida</taxon>
        <taxon>eudicotyledons</taxon>
        <taxon>Gunneridae</taxon>
        <taxon>Pentapetalae</taxon>
        <taxon>rosids</taxon>
        <taxon>fabids</taxon>
        <taxon>Cucurbitales</taxon>
        <taxon>Cucurbitaceae</taxon>
        <taxon>Momordiceae</taxon>
        <taxon>Momordica</taxon>
    </lineage>
</organism>
<dbReference type="GeneID" id="111006131"/>
<dbReference type="SUPFAM" id="SSF57889">
    <property type="entry name" value="Cysteine-rich domain"/>
    <property type="match status" value="2"/>
</dbReference>
<dbReference type="Gene3D" id="3.30.60.90">
    <property type="match status" value="1"/>
</dbReference>
<evidence type="ECO:0000313" key="7">
    <source>
        <dbReference type="RefSeq" id="XP_022133592.1"/>
    </source>
</evidence>
<accession>A0A6J1BX48</accession>
<name>A0A6J1BX48_MOMCH</name>
<dbReference type="InterPro" id="IPR004146">
    <property type="entry name" value="DC1"/>
</dbReference>
<reference evidence="7" key="1">
    <citation type="submission" date="2025-08" db="UniProtKB">
        <authorList>
            <consortium name="RefSeq"/>
        </authorList>
    </citation>
    <scope>IDENTIFICATION</scope>
    <source>
        <strain evidence="7">OHB3-1</strain>
    </source>
</reference>
<proteinExistence type="predicted"/>
<dbReference type="Pfam" id="PF03107">
    <property type="entry name" value="C1_2"/>
    <property type="match status" value="2"/>
</dbReference>
<dbReference type="OrthoDB" id="1841377at2759"/>
<evidence type="ECO:0000256" key="3">
    <source>
        <dbReference type="ARBA" id="ARBA00022771"/>
    </source>
</evidence>
<keyword evidence="6" id="KW-1185">Reference proteome</keyword>
<dbReference type="RefSeq" id="XP_022133592.1">
    <property type="nucleotide sequence ID" value="XM_022277900.1"/>
</dbReference>
<feature type="domain" description="Phorbol-ester/DAG-type" evidence="5">
    <location>
        <begin position="83"/>
        <end position="130"/>
    </location>
</feature>
<keyword evidence="2" id="KW-0677">Repeat</keyword>
<evidence type="ECO:0000313" key="6">
    <source>
        <dbReference type="Proteomes" id="UP000504603"/>
    </source>
</evidence>
<dbReference type="AlphaFoldDB" id="A0A6J1BX48"/>
<keyword evidence="1" id="KW-0479">Metal-binding</keyword>
<dbReference type="Proteomes" id="UP000504603">
    <property type="component" value="Unplaced"/>
</dbReference>